<dbReference type="SUPFAM" id="SSF53067">
    <property type="entry name" value="Actin-like ATPase domain"/>
    <property type="match status" value="1"/>
</dbReference>
<dbReference type="InterPro" id="IPR000600">
    <property type="entry name" value="ROK"/>
</dbReference>
<dbReference type="EMBL" id="CP016094">
    <property type="protein sequence ID" value="AOS45031.1"/>
    <property type="molecule type" value="Genomic_DNA"/>
</dbReference>
<dbReference type="NCBIfam" id="NF045942">
    <property type="entry name" value="PolPhglucPhase"/>
    <property type="match status" value="1"/>
</dbReference>
<evidence type="ECO:0000313" key="1">
    <source>
        <dbReference type="EMBL" id="AOS45031.1"/>
    </source>
</evidence>
<proteinExistence type="predicted"/>
<dbReference type="Gene3D" id="3.30.420.40">
    <property type="match status" value="2"/>
</dbReference>
<accession>A0A1D8AVX5</accession>
<reference evidence="1 2" key="1">
    <citation type="submission" date="2016-06" db="EMBL/GenBank/DDBJ databases">
        <title>Three novel species with peptidoglycan cell walls form the new genus Lacunisphaera gen. nov. in the family Opitutaceae of the verrucomicrobial subdivision 4.</title>
        <authorList>
            <person name="Rast P."/>
            <person name="Gloeckner I."/>
            <person name="Jogler M."/>
            <person name="Boedeker C."/>
            <person name="Jeske O."/>
            <person name="Wiegand S."/>
            <person name="Reinhardt R."/>
            <person name="Schumann P."/>
            <person name="Rohde M."/>
            <person name="Spring S."/>
            <person name="Gloeckner F.O."/>
            <person name="Jogler C."/>
        </authorList>
    </citation>
    <scope>NUCLEOTIDE SEQUENCE [LARGE SCALE GENOMIC DNA]</scope>
    <source>
        <strain evidence="1 2">IG16b</strain>
    </source>
</reference>
<organism evidence="1 2">
    <name type="scientific">Lacunisphaera limnophila</name>
    <dbReference type="NCBI Taxonomy" id="1838286"/>
    <lineage>
        <taxon>Bacteria</taxon>
        <taxon>Pseudomonadati</taxon>
        <taxon>Verrucomicrobiota</taxon>
        <taxon>Opitutia</taxon>
        <taxon>Opitutales</taxon>
        <taxon>Opitutaceae</taxon>
        <taxon>Lacunisphaera</taxon>
    </lineage>
</organism>
<dbReference type="STRING" id="1838286.Verru16b_02100"/>
<keyword evidence="1" id="KW-0418">Kinase</keyword>
<protein>
    <submittedName>
        <fullName evidence="1">Polyphosphate glucokinase</fullName>
        <ecNumber evidence="1">2.7.1.63</ecNumber>
    </submittedName>
</protein>
<dbReference type="InterPro" id="IPR043129">
    <property type="entry name" value="ATPase_NBD"/>
</dbReference>
<dbReference type="CDD" id="cd24058">
    <property type="entry name" value="ASKHA_NBD_ROK_PPGK"/>
    <property type="match status" value="1"/>
</dbReference>
<dbReference type="KEGG" id="obg:Verru16b_02100"/>
<evidence type="ECO:0000313" key="2">
    <source>
        <dbReference type="Proteomes" id="UP000095228"/>
    </source>
</evidence>
<dbReference type="Pfam" id="PF00480">
    <property type="entry name" value="ROK"/>
    <property type="match status" value="1"/>
</dbReference>
<dbReference type="RefSeq" id="WP_069962224.1">
    <property type="nucleotide sequence ID" value="NZ_CP016094.1"/>
</dbReference>
<dbReference type="EC" id="2.7.1.63" evidence="1"/>
<keyword evidence="2" id="KW-1185">Reference proteome</keyword>
<sequence>MKVLGIDIGGSAFKGAPVDTKTGRLLAERHRVEIKSPCSLRAGVAAAREIARHFQWKGPVGIGFPGVIQDGRIGAVGNLGDVWVGQSGATLFRRATGCPVRLVNDADAAGLAEMRFGAGRGRKGTVILLTFGTGIGSALFYDGQLVPNAELGHIPWRGKPFERYAAASVRKRARLDWPEWAQRVNVYFATVERLFSPQLIIIGGGVSKKSDKFLKFIRAHARVVPARHQNDAGIVGAAMTWEQ</sequence>
<dbReference type="GO" id="GO:0047330">
    <property type="term" value="F:polyphosphate-glucose phosphotransferase activity"/>
    <property type="evidence" value="ECO:0007669"/>
    <property type="project" value="UniProtKB-EC"/>
</dbReference>
<dbReference type="AlphaFoldDB" id="A0A1D8AVX5"/>
<name>A0A1D8AVX5_9BACT</name>
<dbReference type="PANTHER" id="PTHR18964:SF146">
    <property type="entry name" value="POLYPHOSPHATE GLUCOKINASE"/>
    <property type="match status" value="1"/>
</dbReference>
<dbReference type="Proteomes" id="UP000095228">
    <property type="component" value="Chromosome"/>
</dbReference>
<dbReference type="OrthoDB" id="9795247at2"/>
<gene>
    <name evidence="1" type="primary">ppgK</name>
    <name evidence="1" type="ORF">Verru16b_02100</name>
</gene>
<dbReference type="PATRIC" id="fig|1838286.3.peg.2117"/>
<keyword evidence="1" id="KW-0808">Transferase</keyword>
<dbReference type="PANTHER" id="PTHR18964">
    <property type="entry name" value="ROK (REPRESSOR, ORF, KINASE) FAMILY"/>
    <property type="match status" value="1"/>
</dbReference>